<dbReference type="GO" id="GO:0010597">
    <property type="term" value="P:green leaf volatile biosynthetic process"/>
    <property type="evidence" value="ECO:0007669"/>
    <property type="project" value="UniProtKB-ARBA"/>
</dbReference>
<dbReference type="FunFam" id="3.10.450.60:FF:000005">
    <property type="entry name" value="Lipoxygenase"/>
    <property type="match status" value="1"/>
</dbReference>
<evidence type="ECO:0000313" key="24">
    <source>
        <dbReference type="EMBL" id="OEL38290.1"/>
    </source>
</evidence>
<evidence type="ECO:0000256" key="14">
    <source>
        <dbReference type="ARBA" id="ARBA00023098"/>
    </source>
</evidence>
<evidence type="ECO:0000256" key="2">
    <source>
        <dbReference type="ARBA" id="ARBA00004229"/>
    </source>
</evidence>
<dbReference type="SMART" id="SM00308">
    <property type="entry name" value="LH2"/>
    <property type="match status" value="1"/>
</dbReference>
<keyword evidence="11 19" id="KW-0223">Dioxygenase</keyword>
<evidence type="ECO:0000256" key="11">
    <source>
        <dbReference type="ARBA" id="ARBA00022964"/>
    </source>
</evidence>
<evidence type="ECO:0000256" key="3">
    <source>
        <dbReference type="ARBA" id="ARBA00009419"/>
    </source>
</evidence>
<evidence type="ECO:0000256" key="8">
    <source>
        <dbReference type="ARBA" id="ARBA00022767"/>
    </source>
</evidence>
<evidence type="ECO:0000256" key="7">
    <source>
        <dbReference type="ARBA" id="ARBA00022723"/>
    </source>
</evidence>
<dbReference type="PANTHER" id="PTHR11771">
    <property type="entry name" value="LIPOXYGENASE"/>
    <property type="match status" value="1"/>
</dbReference>
<comment type="caution">
    <text evidence="18">Lacks conserved residue(s) required for the propagation of feature annotation.</text>
</comment>
<keyword evidence="15 20" id="KW-0275">Fatty acid biosynthesis</keyword>
<gene>
    <name evidence="24" type="ORF">BAE44_0000694</name>
</gene>
<keyword evidence="4 20" id="KW-0444">Lipid biosynthesis</keyword>
<proteinExistence type="inferred from homology"/>
<feature type="domain" description="Lipoxygenase" evidence="23">
    <location>
        <begin position="211"/>
        <end position="903"/>
    </location>
</feature>
<evidence type="ECO:0000256" key="6">
    <source>
        <dbReference type="ARBA" id="ARBA00022640"/>
    </source>
</evidence>
<dbReference type="UniPathway" id="UPA00382"/>
<evidence type="ECO:0000256" key="21">
    <source>
        <dbReference type="SAM" id="MobiDB-lite"/>
    </source>
</evidence>
<organism evidence="24 25">
    <name type="scientific">Dichanthelium oligosanthes</name>
    <dbReference type="NCBI Taxonomy" id="888268"/>
    <lineage>
        <taxon>Eukaryota</taxon>
        <taxon>Viridiplantae</taxon>
        <taxon>Streptophyta</taxon>
        <taxon>Embryophyta</taxon>
        <taxon>Tracheophyta</taxon>
        <taxon>Spermatophyta</taxon>
        <taxon>Magnoliopsida</taxon>
        <taxon>Liliopsida</taxon>
        <taxon>Poales</taxon>
        <taxon>Poaceae</taxon>
        <taxon>PACMAD clade</taxon>
        <taxon>Panicoideae</taxon>
        <taxon>Panicodae</taxon>
        <taxon>Paniceae</taxon>
        <taxon>Dichantheliinae</taxon>
        <taxon>Dichanthelium</taxon>
    </lineage>
</organism>
<keyword evidence="12 19" id="KW-0560">Oxidoreductase</keyword>
<name>A0A1E5WMD3_9POAL</name>
<dbReference type="Pfam" id="PF00305">
    <property type="entry name" value="Lipoxygenase"/>
    <property type="match status" value="1"/>
</dbReference>
<dbReference type="Gene3D" id="3.10.450.60">
    <property type="match status" value="1"/>
</dbReference>
<dbReference type="GO" id="GO:0009507">
    <property type="term" value="C:chloroplast"/>
    <property type="evidence" value="ECO:0007669"/>
    <property type="project" value="UniProtKB-SubCell"/>
</dbReference>
<evidence type="ECO:0000256" key="4">
    <source>
        <dbReference type="ARBA" id="ARBA00022516"/>
    </source>
</evidence>
<dbReference type="FunFam" id="1.20.245.10:FF:000002">
    <property type="entry name" value="Lipoxygenase"/>
    <property type="match status" value="1"/>
</dbReference>
<dbReference type="PRINTS" id="PR00087">
    <property type="entry name" value="LIPOXYGENASE"/>
</dbReference>
<sequence length="903" mass="101846">MMHLNLKQPLVLPGHQSNVGGTRLAAPSSTAPAVASARRVVSTSSSSRRHAMPRISCSATEEIGLGGGVSAVTVDKALTVRATVEASPAIGQMYAARGLDDIGDLLGKTLLLELVSSELDPRTGLEKERVTGFAHKTLKEGRYEAEFQVPPSFGPVGAVLVENEHHKEIFIKEIKLTTGGDSSTAVTFDCNSWVHSKFDNPEKRIFFTVKSYLPSETPDGLEELRKKDLQTLRGDGHGERKDFERVYDYDVYNDLGDPDKNPGHQRPVLGGSEELPYPRRCRTGRPRTKMDPLTEMRNGHIYVPRDEQFSEVKQVTFGATTLRSGLHALLPALKPLLIKKELRFPHFPAIDDLYGDGLPLPPQTGFDAIRTVVPRVFKIVEDTTELFLRFEMPEMIERDRFSWFKDEEFARQTLAGINPLCIQLLTEFPITSKLDPAVYGPAESAITREIIENQMKCNLTVEEALAAKRLFILDYHDVFLPYVHKVRERPNTTLYGSRTIFFLTDLGTLIPLAIELTRPKSPTKPQWKQVFTHGPDATEAWLWKLAKAHVLSHDTGYHQLVSHWLRSHCCVEPYIIAANRQLSRLHPVYRLLHPHFRYTMEINALARESLINADGIIEDAFWPGKYAMEISAAAYGATWQFDTEALPNDLVKRGLAVRKDDGELELTIKDYPYAHDGLMVWNSIRQWAADYVKVYYKSDEAVAADPELQAFWEEVRTVGHGDKKDEPWWPVLDTRDSLVETLTTIMWVTSGHHSAVNFGQYHFGGYFPNRPTTIRKSMPVEENREEEMSKFLKQPEAVLLDMLPTQMQAITIMATLDILSSHSPDEEYMGEHAEPAWLAEPMVKAAFEKFSGRMKEIEGSIDECNNNPELRNRYGVGIVPYELLKPFSKPGVTGRGIPNSISI</sequence>
<dbReference type="InterPro" id="IPR020834">
    <property type="entry name" value="LipOase_CS"/>
</dbReference>
<dbReference type="InterPro" id="IPR027433">
    <property type="entry name" value="Lipoxygenase_dom_3"/>
</dbReference>
<evidence type="ECO:0000256" key="16">
    <source>
        <dbReference type="ARBA" id="ARBA00051140"/>
    </source>
</evidence>
<dbReference type="PROSITE" id="PS50095">
    <property type="entry name" value="PLAT"/>
    <property type="match status" value="1"/>
</dbReference>
<dbReference type="Gene3D" id="4.10.375.10">
    <property type="entry name" value="Lipoxygenase-1, Domain 2"/>
    <property type="match status" value="1"/>
</dbReference>
<comment type="subcellular location">
    <subcellularLocation>
        <location evidence="2">Plastid</location>
        <location evidence="2">Chloroplast</location>
    </subcellularLocation>
</comment>
<keyword evidence="6" id="KW-0934">Plastid</keyword>
<keyword evidence="25" id="KW-1185">Reference proteome</keyword>
<feature type="domain" description="PLAT" evidence="22">
    <location>
        <begin position="89"/>
        <end position="208"/>
    </location>
</feature>
<dbReference type="GO" id="GO:0034440">
    <property type="term" value="P:lipid oxidation"/>
    <property type="evidence" value="ECO:0007669"/>
    <property type="project" value="InterPro"/>
</dbReference>
<protein>
    <recommendedName>
        <fullName evidence="20">Lipoxygenase</fullName>
        <ecNumber evidence="20">1.13.11.-</ecNumber>
    </recommendedName>
</protein>
<dbReference type="EC" id="1.13.11.-" evidence="20"/>
<dbReference type="AlphaFoldDB" id="A0A1E5WMD3"/>
<dbReference type="InterPro" id="IPR013819">
    <property type="entry name" value="LipOase_C"/>
</dbReference>
<keyword evidence="13 19" id="KW-0408">Iron</keyword>
<dbReference type="InterPro" id="IPR001024">
    <property type="entry name" value="PLAT/LH2_dom"/>
</dbReference>
<evidence type="ECO:0000256" key="5">
    <source>
        <dbReference type="ARBA" id="ARBA00022528"/>
    </source>
</evidence>
<evidence type="ECO:0000256" key="18">
    <source>
        <dbReference type="PROSITE-ProRule" id="PRU00152"/>
    </source>
</evidence>
<keyword evidence="8 20" id="KW-0925">Oxylipin biosynthesis</keyword>
<evidence type="ECO:0000256" key="13">
    <source>
        <dbReference type="ARBA" id="ARBA00023004"/>
    </source>
</evidence>
<dbReference type="CDD" id="cd01751">
    <property type="entry name" value="PLAT_LH2"/>
    <property type="match status" value="1"/>
</dbReference>
<accession>A0A1E5WMD3</accession>
<dbReference type="FunFam" id="2.60.60.20:FF:000021">
    <property type="entry name" value="Lipoxygenase"/>
    <property type="match status" value="1"/>
</dbReference>
<dbReference type="GO" id="GO:0031408">
    <property type="term" value="P:oxylipin biosynthetic process"/>
    <property type="evidence" value="ECO:0007669"/>
    <property type="project" value="UniProtKB-UniRule"/>
</dbReference>
<evidence type="ECO:0000256" key="17">
    <source>
        <dbReference type="ARBA" id="ARBA00052046"/>
    </source>
</evidence>
<dbReference type="PROSITE" id="PS00081">
    <property type="entry name" value="LIPOXYGENASE_2"/>
    <property type="match status" value="1"/>
</dbReference>
<dbReference type="GO" id="GO:0006633">
    <property type="term" value="P:fatty acid biosynthetic process"/>
    <property type="evidence" value="ECO:0007669"/>
    <property type="project" value="UniProtKB-KW"/>
</dbReference>
<evidence type="ECO:0000259" key="23">
    <source>
        <dbReference type="PROSITE" id="PS51393"/>
    </source>
</evidence>
<dbReference type="InterPro" id="IPR042057">
    <property type="entry name" value="Lipoxy_PLAT/LH2"/>
</dbReference>
<dbReference type="InterPro" id="IPR020833">
    <property type="entry name" value="LipOase_Fe_BS"/>
</dbReference>
<evidence type="ECO:0000256" key="10">
    <source>
        <dbReference type="ARBA" id="ARBA00022946"/>
    </source>
</evidence>
<keyword evidence="5" id="KW-0150">Chloroplast</keyword>
<dbReference type="PROSITE" id="PS00711">
    <property type="entry name" value="LIPOXYGENASE_1"/>
    <property type="match status" value="1"/>
</dbReference>
<dbReference type="GO" id="GO:0046872">
    <property type="term" value="F:metal ion binding"/>
    <property type="evidence" value="ECO:0007669"/>
    <property type="project" value="UniProtKB-UniRule"/>
</dbReference>
<dbReference type="InterPro" id="IPR036392">
    <property type="entry name" value="PLAT/LH2_dom_sf"/>
</dbReference>
<evidence type="ECO:0000256" key="1">
    <source>
        <dbReference type="ARBA" id="ARBA00001962"/>
    </source>
</evidence>
<comment type="pathway">
    <text evidence="20">Lipid metabolism; oxylipin biosynthesis.</text>
</comment>
<dbReference type="InterPro" id="IPR036226">
    <property type="entry name" value="LipOase_C_sf"/>
</dbReference>
<dbReference type="STRING" id="888268.A0A1E5WMD3"/>
<dbReference type="GO" id="GO:0016165">
    <property type="term" value="F:linoleate 13S-lipoxygenase activity"/>
    <property type="evidence" value="ECO:0007669"/>
    <property type="project" value="UniProtKB-EC"/>
</dbReference>
<keyword evidence="7 19" id="KW-0479">Metal-binding</keyword>
<dbReference type="SUPFAM" id="SSF48484">
    <property type="entry name" value="Lipoxigenase"/>
    <property type="match status" value="1"/>
</dbReference>
<dbReference type="PRINTS" id="PR00468">
    <property type="entry name" value="PLTLPOXGNASE"/>
</dbReference>
<keyword evidence="10" id="KW-0809">Transit peptide</keyword>
<keyword evidence="9" id="KW-0276">Fatty acid metabolism</keyword>
<dbReference type="OrthoDB" id="407298at2759"/>
<dbReference type="Pfam" id="PF01477">
    <property type="entry name" value="PLAT"/>
    <property type="match status" value="1"/>
</dbReference>
<dbReference type="FunFam" id="4.10.375.10:FF:000002">
    <property type="entry name" value="Lipoxygenase"/>
    <property type="match status" value="1"/>
</dbReference>
<reference evidence="24 25" key="1">
    <citation type="submission" date="2016-09" db="EMBL/GenBank/DDBJ databases">
        <title>The draft genome of Dichanthelium oligosanthes: A C3 panicoid grass species.</title>
        <authorList>
            <person name="Studer A.J."/>
            <person name="Schnable J.C."/>
            <person name="Brutnell T.P."/>
        </authorList>
    </citation>
    <scope>NUCLEOTIDE SEQUENCE [LARGE SCALE GENOMIC DNA]</scope>
    <source>
        <strain evidence="25">cv. Kellogg 1175</strain>
        <tissue evidence="24">Leaf</tissue>
    </source>
</reference>
<evidence type="ECO:0000256" key="15">
    <source>
        <dbReference type="ARBA" id="ARBA00023160"/>
    </source>
</evidence>
<evidence type="ECO:0000256" key="12">
    <source>
        <dbReference type="ARBA" id="ARBA00023002"/>
    </source>
</evidence>
<evidence type="ECO:0000256" key="9">
    <source>
        <dbReference type="ARBA" id="ARBA00022832"/>
    </source>
</evidence>
<evidence type="ECO:0000313" key="25">
    <source>
        <dbReference type="Proteomes" id="UP000095767"/>
    </source>
</evidence>
<comment type="cofactor">
    <cofactor evidence="1 19">
        <name>Fe cation</name>
        <dbReference type="ChEBI" id="CHEBI:24875"/>
    </cofactor>
</comment>
<comment type="function">
    <text evidence="20">Plant lipoxygenase may be involved in a number of diverse aspects of plant physiology including growth and development, pest resistance, and senescence or responses to wounding.</text>
</comment>
<dbReference type="InterPro" id="IPR001246">
    <property type="entry name" value="LipOase_plant"/>
</dbReference>
<evidence type="ECO:0000256" key="20">
    <source>
        <dbReference type="RuleBase" id="RU003975"/>
    </source>
</evidence>
<dbReference type="Gene3D" id="4.10.372.10">
    <property type="entry name" value="Lipoxygenase-1, Domain 3"/>
    <property type="match status" value="1"/>
</dbReference>
<dbReference type="EMBL" id="LWDX02002319">
    <property type="protein sequence ID" value="OEL38290.1"/>
    <property type="molecule type" value="Genomic_DNA"/>
</dbReference>
<dbReference type="PROSITE" id="PS51393">
    <property type="entry name" value="LIPOXYGENASE_3"/>
    <property type="match status" value="1"/>
</dbReference>
<dbReference type="SUPFAM" id="SSF49723">
    <property type="entry name" value="Lipase/lipooxygenase domain (PLAT/LH2 domain)"/>
    <property type="match status" value="1"/>
</dbReference>
<dbReference type="Gene3D" id="1.20.245.10">
    <property type="entry name" value="Lipoxygenase-1, Domain 5"/>
    <property type="match status" value="1"/>
</dbReference>
<dbReference type="FunFam" id="4.10.372.10:FF:000002">
    <property type="entry name" value="Lipoxygenase"/>
    <property type="match status" value="1"/>
</dbReference>
<dbReference type="Proteomes" id="UP000095767">
    <property type="component" value="Unassembled WGS sequence"/>
</dbReference>
<evidence type="ECO:0000259" key="22">
    <source>
        <dbReference type="PROSITE" id="PS50095"/>
    </source>
</evidence>
<comment type="catalytic activity">
    <reaction evidence="17">
        <text>(9Z,12Z,15Z)-octadecatrienoate + O2 = (13S)-hydroperoxy-(9Z,11E,15Z)-octadecatrienoate</text>
        <dbReference type="Rhea" id="RHEA:34495"/>
        <dbReference type="ChEBI" id="CHEBI:15379"/>
        <dbReference type="ChEBI" id="CHEBI:32387"/>
        <dbReference type="ChEBI" id="CHEBI:58757"/>
        <dbReference type="EC" id="1.13.11.12"/>
    </reaction>
</comment>
<dbReference type="Gene3D" id="2.60.60.20">
    <property type="entry name" value="PLAT/LH2 domain"/>
    <property type="match status" value="1"/>
</dbReference>
<evidence type="ECO:0000256" key="19">
    <source>
        <dbReference type="RuleBase" id="RU003974"/>
    </source>
</evidence>
<comment type="catalytic activity">
    <reaction evidence="16">
        <text>(9Z,12Z)-octadecadienoate + O2 = (13S)-hydroperoxy-(9Z,11E)-octadecadienoate</text>
        <dbReference type="Rhea" id="RHEA:22780"/>
        <dbReference type="ChEBI" id="CHEBI:15379"/>
        <dbReference type="ChEBI" id="CHEBI:30245"/>
        <dbReference type="ChEBI" id="CHEBI:57466"/>
        <dbReference type="EC" id="1.13.11.12"/>
    </reaction>
</comment>
<comment type="similarity">
    <text evidence="3 19">Belongs to the lipoxygenase family.</text>
</comment>
<keyword evidence="14" id="KW-0443">Lipid metabolism</keyword>
<feature type="region of interest" description="Disordered" evidence="21">
    <location>
        <begin position="255"/>
        <end position="292"/>
    </location>
</feature>
<dbReference type="InterPro" id="IPR000907">
    <property type="entry name" value="LipOase"/>
</dbReference>
<comment type="caution">
    <text evidence="24">The sequence shown here is derived from an EMBL/GenBank/DDBJ whole genome shotgun (WGS) entry which is preliminary data.</text>
</comment>